<dbReference type="CDD" id="cd05400">
    <property type="entry name" value="NT_2-5OAS_ClassI-CCAase"/>
    <property type="match status" value="1"/>
</dbReference>
<keyword evidence="2 10" id="KW-0819">tRNA processing</keyword>
<gene>
    <name evidence="10" type="primary">cca</name>
    <name evidence="14" type="ordered locus">Smar_1232</name>
</gene>
<feature type="binding site" evidence="10">
    <location>
        <position position="166"/>
    </location>
    <ligand>
        <name>CTP</name>
        <dbReference type="ChEBI" id="CHEBI:37563"/>
    </ligand>
</feature>
<evidence type="ECO:0000259" key="13">
    <source>
        <dbReference type="Pfam" id="PF21133"/>
    </source>
</evidence>
<dbReference type="PROSITE" id="PS50152">
    <property type="entry name" value="25A_SYNTH_3"/>
    <property type="match status" value="1"/>
</dbReference>
<comment type="catalytic activity">
    <reaction evidence="10">
        <text>a tRNA with a 3' CCA end + 2 CTP + ATP = a tRNA with a 3' CCACCA end + 3 diphosphate</text>
        <dbReference type="Rhea" id="RHEA:76235"/>
        <dbReference type="Rhea" id="RHEA-COMP:10468"/>
        <dbReference type="Rhea" id="RHEA-COMP:18655"/>
        <dbReference type="ChEBI" id="CHEBI:30616"/>
        <dbReference type="ChEBI" id="CHEBI:33019"/>
        <dbReference type="ChEBI" id="CHEBI:37563"/>
        <dbReference type="ChEBI" id="CHEBI:83071"/>
        <dbReference type="ChEBI" id="CHEBI:195187"/>
    </reaction>
</comment>
<feature type="binding site" evidence="10">
    <location>
        <position position="69"/>
    </location>
    <ligand>
        <name>Mg(2+)</name>
        <dbReference type="ChEBI" id="CHEBI:18420"/>
    </ligand>
</feature>
<feature type="domain" description="tRNA nucleotidyltransferase substrate binding" evidence="12">
    <location>
        <begin position="160"/>
        <end position="281"/>
    </location>
</feature>
<feature type="binding site" evidence="10">
    <location>
        <position position="71"/>
    </location>
    <ligand>
        <name>Mg(2+)</name>
        <dbReference type="ChEBI" id="CHEBI:18420"/>
    </ligand>
</feature>
<keyword evidence="7 10" id="KW-0067">ATP-binding</keyword>
<feature type="binding site" evidence="10">
    <location>
        <position position="123"/>
    </location>
    <ligand>
        <name>Mg(2+)</name>
        <dbReference type="ChEBI" id="CHEBI:18420"/>
    </ligand>
</feature>
<dbReference type="SUPFAM" id="SSF55003">
    <property type="entry name" value="PAP/Archaeal CCA-adding enzyme, C-terminal domain"/>
    <property type="match status" value="1"/>
</dbReference>
<name>A3DNW4_STAMF</name>
<dbReference type="OrthoDB" id="7378at2157"/>
<keyword evidence="1 10" id="KW-0808">Transferase</keyword>
<keyword evidence="3 10" id="KW-0548">Nucleotidyltransferase</keyword>
<dbReference type="GeneID" id="4907520"/>
<dbReference type="InterPro" id="IPR011068">
    <property type="entry name" value="NuclTrfase_I-like_C"/>
</dbReference>
<dbReference type="SUPFAM" id="SSF81301">
    <property type="entry name" value="Nucleotidyltransferase"/>
    <property type="match status" value="1"/>
</dbReference>
<dbReference type="HAMAP" id="MF_01264">
    <property type="entry name" value="CCA_arch"/>
    <property type="match status" value="1"/>
</dbReference>
<evidence type="ECO:0000256" key="7">
    <source>
        <dbReference type="ARBA" id="ARBA00022840"/>
    </source>
</evidence>
<dbReference type="InterPro" id="IPR015329">
    <property type="entry name" value="tRNA_NucTransf2"/>
</dbReference>
<comment type="cofactor">
    <cofactor evidence="10">
        <name>Mg(2+)</name>
        <dbReference type="ChEBI" id="CHEBI:18420"/>
    </cofactor>
</comment>
<feature type="binding site" evidence="10">
    <location>
        <position position="175"/>
    </location>
    <ligand>
        <name>ATP</name>
        <dbReference type="ChEBI" id="CHEBI:30616"/>
    </ligand>
</feature>
<evidence type="ECO:0000256" key="8">
    <source>
        <dbReference type="ARBA" id="ARBA00022842"/>
    </source>
</evidence>
<dbReference type="Gene3D" id="3.30.70.590">
    <property type="entry name" value="Poly(A) polymerase predicted RNA binding domain"/>
    <property type="match status" value="1"/>
</dbReference>
<dbReference type="GO" id="GO:0001680">
    <property type="term" value="P:tRNA 3'-terminal CCA addition"/>
    <property type="evidence" value="ECO:0007669"/>
    <property type="project" value="UniProtKB-UniRule"/>
</dbReference>
<organism evidence="14 15">
    <name type="scientific">Staphylothermus marinus (strain ATCC 43588 / DSM 3639 / JCM 9404 / F1)</name>
    <dbReference type="NCBI Taxonomy" id="399550"/>
    <lineage>
        <taxon>Archaea</taxon>
        <taxon>Thermoproteota</taxon>
        <taxon>Thermoprotei</taxon>
        <taxon>Desulfurococcales</taxon>
        <taxon>Desulfurococcaceae</taxon>
        <taxon>Staphylothermus</taxon>
    </lineage>
</organism>
<comment type="function">
    <text evidence="10">Catalyzes the addition and repair of the essential 3'-terminal CCA sequence in tRNAs without using a nucleic acid template. Adds these three nucleotides in the order of C, C, and A to the tRNA nucleotide-73, using CTP and ATP as substrates and producing inorganic pyrophosphate. tRNA 3'-terminal CCA addition is required both for tRNA processing and repair. Also involved in tRNA surveillance by mediating tandem CCA addition to generate a CCACCA at the 3' terminus of unstable tRNAs. While stable tRNAs receive only 3'-terminal CCA, unstable tRNAs are marked with CCACCA and rapidly degraded.</text>
</comment>
<feature type="binding site" evidence="10">
    <location>
        <position position="57"/>
    </location>
    <ligand>
        <name>CTP</name>
        <dbReference type="ChEBI" id="CHEBI:37563"/>
    </ligand>
</feature>
<dbReference type="PANTHER" id="PTHR39643:SF1">
    <property type="entry name" value="CCA-ADDING ENZYME"/>
    <property type="match status" value="1"/>
</dbReference>
<dbReference type="EMBL" id="CP000575">
    <property type="protein sequence ID" value="ABN70324.1"/>
    <property type="molecule type" value="Genomic_DNA"/>
</dbReference>
<dbReference type="Pfam" id="PF01909">
    <property type="entry name" value="NTP_transf_2"/>
    <property type="match status" value="1"/>
</dbReference>
<dbReference type="GO" id="GO:0042245">
    <property type="term" value="P:RNA repair"/>
    <property type="evidence" value="ECO:0007669"/>
    <property type="project" value="UniProtKB-KW"/>
</dbReference>
<dbReference type="RefSeq" id="WP_011839515.1">
    <property type="nucleotide sequence ID" value="NC_009033.1"/>
</dbReference>
<proteinExistence type="inferred from homology"/>
<feature type="domain" description="CCA-adding enzyme C-terminal" evidence="13">
    <location>
        <begin position="309"/>
        <end position="419"/>
    </location>
</feature>
<accession>A3DNW4</accession>
<keyword evidence="6 10" id="KW-0692">RNA repair</keyword>
<dbReference type="SUPFAM" id="SSF81631">
    <property type="entry name" value="PAP/OAS1 substrate-binding domain"/>
    <property type="match status" value="1"/>
</dbReference>
<dbReference type="Gene3D" id="3.30.460.10">
    <property type="entry name" value="Beta Polymerase, domain 2"/>
    <property type="match status" value="1"/>
</dbReference>
<dbReference type="Proteomes" id="UP000000254">
    <property type="component" value="Chromosome"/>
</dbReference>
<dbReference type="InterPro" id="IPR008229">
    <property type="entry name" value="CCA-adding_arc"/>
</dbReference>
<dbReference type="Pfam" id="PF09249">
    <property type="entry name" value="tRNA_NucTransf2"/>
    <property type="match status" value="1"/>
</dbReference>
<dbReference type="Gene3D" id="1.10.1410.30">
    <property type="entry name" value="CCA tRNA nucleotidyltransferase, domain 2"/>
    <property type="match status" value="1"/>
</dbReference>
<evidence type="ECO:0000256" key="1">
    <source>
        <dbReference type="ARBA" id="ARBA00022679"/>
    </source>
</evidence>
<dbReference type="GO" id="GO:0000049">
    <property type="term" value="F:tRNA binding"/>
    <property type="evidence" value="ECO:0007669"/>
    <property type="project" value="UniProtKB-UniRule"/>
</dbReference>
<dbReference type="HOGENOM" id="CLU_044679_1_0_2"/>
<keyword evidence="9 10" id="KW-0694">RNA-binding</keyword>
<feature type="binding site" evidence="10">
    <location>
        <position position="166"/>
    </location>
    <ligand>
        <name>ATP</name>
        <dbReference type="ChEBI" id="CHEBI:30616"/>
    </ligand>
</feature>
<reference evidence="14 15" key="2">
    <citation type="journal article" date="2009" name="Stand. Genomic Sci.">
        <title>Complete genome sequence of Staphylothermus marinus Stetter and Fiala 1986 type strain F1.</title>
        <authorList>
            <person name="Anderson I.J."/>
            <person name="Sun H."/>
            <person name="Lapidus A."/>
            <person name="Copeland A."/>
            <person name="Glavina Del Rio T."/>
            <person name="Tice H."/>
            <person name="Dalin E."/>
            <person name="Lucas S."/>
            <person name="Barry K."/>
            <person name="Land M."/>
            <person name="Richardson P."/>
            <person name="Huber H."/>
            <person name="Kyrpides N.C."/>
        </authorList>
    </citation>
    <scope>NUCLEOTIDE SEQUENCE [LARGE SCALE GENOMIC DNA]</scope>
    <source>
        <strain evidence="15">ATCC 43588 / DSM 3639 / JCM 9404 / F1</strain>
    </source>
</reference>
<dbReference type="GO" id="GO:0000287">
    <property type="term" value="F:magnesium ion binding"/>
    <property type="evidence" value="ECO:0007669"/>
    <property type="project" value="UniProtKB-UniRule"/>
</dbReference>
<sequence length="474" mass="55887">MVSNDKYDYIEKLVLARIKPKEEEYSKLRKAFNFIKKHVENVLKENNVKAKVTLQGSFAHDTWLSGDNDLDVFVLFPPDWSIEDLRDKGFNILLEAAKRIGKYEIRYSQHPYVRVYIGDIRADLVPGYEVVSNKDIRTAVDRTPFHTQYVNSKLDDKMRDQVRILKKFLKNLGIYGAEIKTKGFSGYVAELLIIKYGSFRNLLREATNWKHPVYINTLDNEEEFKKIKRLLKQKYPESVLYIPDPVDPYRNAAASVSLRSLAIFVVASRCYLRKPDLVFFFDEQTLNQEIVVESLDNRCLLLVELPLKEKLPPDIIWGEIQRVGDRGAKVLINNDFNVIYWDVWTDEKEKSYILYELDYCEKKNPRLYKGPEYWAKDRVLRFIAKHIEHNAIGPWINMHGQLVSLKKRKYESAQNLLIERSWEYIVTPHFKGLTPKIHVVTRDFLEKIWGQGGISKWLMKSILRRPKWMEKCIE</sequence>
<dbReference type="InterPro" id="IPR043519">
    <property type="entry name" value="NT_sf"/>
</dbReference>
<evidence type="ECO:0000259" key="11">
    <source>
        <dbReference type="Pfam" id="PF01909"/>
    </source>
</evidence>
<dbReference type="InterPro" id="IPR048833">
    <property type="entry name" value="CAA_C"/>
</dbReference>
<protein>
    <recommendedName>
        <fullName evidence="10">CCA-adding enzyme</fullName>
        <ecNumber evidence="10">2.7.7.72</ecNumber>
    </recommendedName>
    <alternativeName>
        <fullName evidence="10">CCA tRNA nucleotidyltransferase</fullName>
    </alternativeName>
    <alternativeName>
        <fullName evidence="10">tRNA CCA-pyrophosphorylase</fullName>
    </alternativeName>
    <alternativeName>
        <fullName evidence="10">tRNA adenylyl-/cytidylyl- transferase</fullName>
    </alternativeName>
    <alternativeName>
        <fullName evidence="10">tRNA nucleotidyltransferase</fullName>
    </alternativeName>
    <alternativeName>
        <fullName evidence="10">tRNA-NT</fullName>
    </alternativeName>
</protein>
<dbReference type="InterPro" id="IPR042090">
    <property type="entry name" value="CCA_tRNA_nucleotrans_2"/>
</dbReference>
<evidence type="ECO:0000256" key="3">
    <source>
        <dbReference type="ARBA" id="ARBA00022695"/>
    </source>
</evidence>
<dbReference type="InterPro" id="IPR006116">
    <property type="entry name" value="NT_2-5OAS_ClassI-CCAase"/>
</dbReference>
<feature type="binding site" evidence="10">
    <location>
        <position position="175"/>
    </location>
    <ligand>
        <name>CTP</name>
        <dbReference type="ChEBI" id="CHEBI:37563"/>
    </ligand>
</feature>
<comment type="caution">
    <text evidence="10">Lacks conserved residue(s) required for the propagation of feature annotation.</text>
</comment>
<evidence type="ECO:0000256" key="10">
    <source>
        <dbReference type="HAMAP-Rule" id="MF_01264"/>
    </source>
</evidence>
<dbReference type="GO" id="GO:0004810">
    <property type="term" value="F:CCA tRNA nucleotidyltransferase activity"/>
    <property type="evidence" value="ECO:0007669"/>
    <property type="project" value="UniProtKB-UniRule"/>
</dbReference>
<dbReference type="NCBIfam" id="TIGR03671">
    <property type="entry name" value="cca_archaeal"/>
    <property type="match status" value="1"/>
</dbReference>
<dbReference type="AlphaFoldDB" id="A3DNW4"/>
<evidence type="ECO:0000256" key="5">
    <source>
        <dbReference type="ARBA" id="ARBA00022741"/>
    </source>
</evidence>
<evidence type="ECO:0000256" key="2">
    <source>
        <dbReference type="ARBA" id="ARBA00022694"/>
    </source>
</evidence>
<comment type="subunit">
    <text evidence="10">Homodimer.</text>
</comment>
<dbReference type="EC" id="2.7.7.72" evidence="10"/>
<feature type="domain" description="Polymerase nucleotidyl transferase" evidence="11">
    <location>
        <begin position="39"/>
        <end position="146"/>
    </location>
</feature>
<dbReference type="PANTHER" id="PTHR39643">
    <property type="entry name" value="CCA-ADDING ENZYME"/>
    <property type="match status" value="1"/>
</dbReference>
<evidence type="ECO:0000256" key="4">
    <source>
        <dbReference type="ARBA" id="ARBA00022723"/>
    </source>
</evidence>
<feature type="binding site" evidence="10">
    <location>
        <position position="146"/>
    </location>
    <ligand>
        <name>CTP</name>
        <dbReference type="ChEBI" id="CHEBI:37563"/>
    </ligand>
</feature>
<keyword evidence="15" id="KW-1185">Reference proteome</keyword>
<keyword evidence="8 10" id="KW-0460">Magnesium</keyword>
<dbReference type="KEGG" id="smr:Smar_1232"/>
<keyword evidence="4 10" id="KW-0479">Metal-binding</keyword>
<dbReference type="GO" id="GO:0160016">
    <property type="term" value="F:CCACCA tRNA nucleotidyltransferase activity"/>
    <property type="evidence" value="ECO:0007669"/>
    <property type="project" value="RHEA"/>
</dbReference>
<evidence type="ECO:0000313" key="14">
    <source>
        <dbReference type="EMBL" id="ABN70324.1"/>
    </source>
</evidence>
<reference evidence="15" key="1">
    <citation type="journal article" date="2009" name="BMC Genomics">
        <title>The complete genome sequence of Staphylothermus marinus reveals differences in sulfur metabolism among heterotrophic Crenarchaeota.</title>
        <authorList>
            <person name="Anderson I.J."/>
            <person name="Dharmarajan L."/>
            <person name="Rodriguez J."/>
            <person name="Hooper S."/>
            <person name="Porat I."/>
            <person name="Ulrich L.E."/>
            <person name="Elkins J.G."/>
            <person name="Mavromatis K."/>
            <person name="Sun H."/>
            <person name="Land M."/>
            <person name="Lapidus A."/>
            <person name="Lucas S."/>
            <person name="Barry K."/>
            <person name="Huber H."/>
            <person name="Zhulin I.B."/>
            <person name="Whitman W.B."/>
            <person name="Mukhopadhyay B."/>
            <person name="Woese C."/>
            <person name="Bristow J."/>
            <person name="Kyrpides N."/>
        </authorList>
    </citation>
    <scope>NUCLEOTIDE SEQUENCE [LARGE SCALE GENOMIC DNA]</scope>
    <source>
        <strain evidence="15">ATCC 43588 / DSM 3639 / JCM 9404 / F1</strain>
    </source>
</reference>
<keyword evidence="5 10" id="KW-0547">Nucleotide-binding</keyword>
<feature type="binding site" evidence="10">
    <location>
        <position position="57"/>
    </location>
    <ligand>
        <name>ATP</name>
        <dbReference type="ChEBI" id="CHEBI:30616"/>
    </ligand>
</feature>
<comment type="similarity">
    <text evidence="10">Belongs to the tRNA nucleotidyltransferase/poly(A) polymerase family. Archaeal CCA-adding enzyme subfamily.</text>
</comment>
<dbReference type="STRING" id="399550.Smar_1232"/>
<dbReference type="PIRSF" id="PIRSF005335">
    <property type="entry name" value="CCA_arch"/>
    <property type="match status" value="1"/>
</dbReference>
<dbReference type="eggNOG" id="arCOG04249">
    <property type="taxonomic scope" value="Archaea"/>
</dbReference>
<comment type="miscellaneous">
    <text evidence="10">A single active site specifically recognizes both ATP and CTP and is responsible for their addition.</text>
</comment>
<evidence type="ECO:0000313" key="15">
    <source>
        <dbReference type="Proteomes" id="UP000000254"/>
    </source>
</evidence>
<dbReference type="InterPro" id="IPR002934">
    <property type="entry name" value="Polymerase_NTP_transf_dom"/>
</dbReference>
<evidence type="ECO:0000259" key="12">
    <source>
        <dbReference type="Pfam" id="PF09249"/>
    </source>
</evidence>
<comment type="catalytic activity">
    <reaction evidence="10">
        <text>a tRNA precursor + 2 CTP + ATP = a tRNA with a 3' CCA end + 3 diphosphate</text>
        <dbReference type="Rhea" id="RHEA:14433"/>
        <dbReference type="Rhea" id="RHEA-COMP:10465"/>
        <dbReference type="Rhea" id="RHEA-COMP:10468"/>
        <dbReference type="ChEBI" id="CHEBI:30616"/>
        <dbReference type="ChEBI" id="CHEBI:33019"/>
        <dbReference type="ChEBI" id="CHEBI:37563"/>
        <dbReference type="ChEBI" id="CHEBI:74896"/>
        <dbReference type="ChEBI" id="CHEBI:83071"/>
        <dbReference type="EC" id="2.7.7.72"/>
    </reaction>
</comment>
<feature type="binding site" evidence="10">
    <location>
        <position position="146"/>
    </location>
    <ligand>
        <name>ATP</name>
        <dbReference type="ChEBI" id="CHEBI:30616"/>
    </ligand>
</feature>
<dbReference type="Pfam" id="PF21133">
    <property type="entry name" value="CAA_C"/>
    <property type="match status" value="1"/>
</dbReference>
<evidence type="ECO:0000256" key="9">
    <source>
        <dbReference type="ARBA" id="ARBA00022884"/>
    </source>
</evidence>
<dbReference type="GO" id="GO:0005524">
    <property type="term" value="F:ATP binding"/>
    <property type="evidence" value="ECO:0007669"/>
    <property type="project" value="UniProtKB-UniRule"/>
</dbReference>
<evidence type="ECO:0000256" key="6">
    <source>
        <dbReference type="ARBA" id="ARBA00022800"/>
    </source>
</evidence>